<dbReference type="PANTHER" id="PTHR43327">
    <property type="entry name" value="STOMATIN-LIKE PROTEIN 2, MITOCHONDRIAL"/>
    <property type="match status" value="1"/>
</dbReference>
<keyword evidence="3" id="KW-1185">Reference proteome</keyword>
<dbReference type="PANTHER" id="PTHR43327:SF11">
    <property type="entry name" value="HYPERSENSITIVE-INDUCED RESPONSE PROTEIN 4"/>
    <property type="match status" value="1"/>
</dbReference>
<sequence>MHPRSCLPPAAATKSAAAAAAVVAAFAERVLHFQGGSCSTVGMVEKWGRFSYVAQAGLHCLNPVLGEWMAGRLSLRVQSLDVRCDTKTKDNVFVAVVYSIQCRVVRQIADDAFYELQNPRDHINPLLDPNLAQFL</sequence>
<organism evidence="2 3">
    <name type="scientific">Sphagnum jensenii</name>
    <dbReference type="NCBI Taxonomy" id="128206"/>
    <lineage>
        <taxon>Eukaryota</taxon>
        <taxon>Viridiplantae</taxon>
        <taxon>Streptophyta</taxon>
        <taxon>Embryophyta</taxon>
        <taxon>Bryophyta</taxon>
        <taxon>Sphagnophytina</taxon>
        <taxon>Sphagnopsida</taxon>
        <taxon>Sphagnales</taxon>
        <taxon>Sphagnaceae</taxon>
        <taxon>Sphagnum</taxon>
    </lineage>
</organism>
<feature type="domain" description="Band 7" evidence="1">
    <location>
        <begin position="40"/>
        <end position="133"/>
    </location>
</feature>
<dbReference type="Proteomes" id="UP001497444">
    <property type="component" value="Unassembled WGS sequence"/>
</dbReference>
<dbReference type="InterPro" id="IPR001107">
    <property type="entry name" value="Band_7"/>
</dbReference>
<evidence type="ECO:0000313" key="2">
    <source>
        <dbReference type="EMBL" id="CAK9251108.1"/>
    </source>
</evidence>
<reference evidence="2" key="1">
    <citation type="submission" date="2024-02" db="EMBL/GenBank/DDBJ databases">
        <authorList>
            <consortium name="ELIXIR-Norway"/>
            <consortium name="Elixir Norway"/>
        </authorList>
    </citation>
    <scope>NUCLEOTIDE SEQUENCE</scope>
</reference>
<dbReference type="Pfam" id="PF01145">
    <property type="entry name" value="Band_7"/>
    <property type="match status" value="1"/>
</dbReference>
<gene>
    <name evidence="2" type="ORF">CSSPJE1EN1_LOCUS26486</name>
</gene>
<evidence type="ECO:0000259" key="1">
    <source>
        <dbReference type="Pfam" id="PF01145"/>
    </source>
</evidence>
<dbReference type="InterPro" id="IPR050710">
    <property type="entry name" value="Band7/mec-2_domain"/>
</dbReference>
<dbReference type="EMBL" id="CAXAQS010000319">
    <property type="protein sequence ID" value="CAK9251108.1"/>
    <property type="molecule type" value="Genomic_DNA"/>
</dbReference>
<dbReference type="SUPFAM" id="SSF117892">
    <property type="entry name" value="Band 7/SPFH domain"/>
    <property type="match status" value="1"/>
</dbReference>
<name>A0ABP0V9M2_9BRYO</name>
<proteinExistence type="predicted"/>
<comment type="caution">
    <text evidence="2">The sequence shown here is derived from an EMBL/GenBank/DDBJ whole genome shotgun (WGS) entry which is preliminary data.</text>
</comment>
<evidence type="ECO:0000313" key="3">
    <source>
        <dbReference type="Proteomes" id="UP001497444"/>
    </source>
</evidence>
<accession>A0ABP0V9M2</accession>
<protein>
    <recommendedName>
        <fullName evidence="1">Band 7 domain-containing protein</fullName>
    </recommendedName>
</protein>
<dbReference type="InterPro" id="IPR036013">
    <property type="entry name" value="Band_7/SPFH_dom_sf"/>
</dbReference>